<accession>A0A6C1FCL7</accession>
<gene>
    <name evidence="7 8" type="primary">murI</name>
    <name evidence="8" type="ORF">GUU85_02620</name>
</gene>
<dbReference type="NCBIfam" id="TIGR00067">
    <property type="entry name" value="glut_race"/>
    <property type="match status" value="1"/>
</dbReference>
<dbReference type="GO" id="GO:0008881">
    <property type="term" value="F:glutamate racemase activity"/>
    <property type="evidence" value="ECO:0007669"/>
    <property type="project" value="UniProtKB-UniRule"/>
</dbReference>
<evidence type="ECO:0000313" key="9">
    <source>
        <dbReference type="Proteomes" id="UP000502958"/>
    </source>
</evidence>
<keyword evidence="3 7" id="KW-0133">Cell shape</keyword>
<name>A0A6C1FCL7_BUCUN</name>
<dbReference type="AlphaFoldDB" id="A0A6C1FCL7"/>
<dbReference type="EC" id="5.1.1.3" evidence="2 7"/>
<evidence type="ECO:0000256" key="2">
    <source>
        <dbReference type="ARBA" id="ARBA00013090"/>
    </source>
</evidence>
<feature type="binding site" evidence="7">
    <location>
        <begin position="70"/>
        <end position="71"/>
    </location>
    <ligand>
        <name>substrate</name>
    </ligand>
</feature>
<evidence type="ECO:0000256" key="6">
    <source>
        <dbReference type="ARBA" id="ARBA00023316"/>
    </source>
</evidence>
<proteinExistence type="inferred from homology"/>
<dbReference type="InterPro" id="IPR015942">
    <property type="entry name" value="Asp/Glu/hydantoin_racemase"/>
</dbReference>
<keyword evidence="4 7" id="KW-0573">Peptidoglycan synthesis</keyword>
<evidence type="ECO:0000256" key="7">
    <source>
        <dbReference type="HAMAP-Rule" id="MF_00258"/>
    </source>
</evidence>
<dbReference type="GO" id="GO:0009252">
    <property type="term" value="P:peptidoglycan biosynthetic process"/>
    <property type="evidence" value="ECO:0007669"/>
    <property type="project" value="UniProtKB-UniRule"/>
</dbReference>
<dbReference type="InterPro" id="IPR004391">
    <property type="entry name" value="Glu_race"/>
</dbReference>
<feature type="binding site" evidence="7">
    <location>
        <begin position="182"/>
        <end position="183"/>
    </location>
    <ligand>
        <name>substrate</name>
    </ligand>
</feature>
<dbReference type="InterPro" id="IPR001920">
    <property type="entry name" value="Asp/Glu_race"/>
</dbReference>
<keyword evidence="6 7" id="KW-0961">Cell wall biogenesis/degradation</keyword>
<dbReference type="Pfam" id="PF01177">
    <property type="entry name" value="Asp_Glu_race"/>
    <property type="match status" value="1"/>
</dbReference>
<evidence type="ECO:0000256" key="3">
    <source>
        <dbReference type="ARBA" id="ARBA00022960"/>
    </source>
</evidence>
<dbReference type="EMBL" id="CP047588">
    <property type="protein sequence ID" value="QIE02227.1"/>
    <property type="molecule type" value="Genomic_DNA"/>
</dbReference>
<feature type="binding site" evidence="7">
    <location>
        <begin position="37"/>
        <end position="38"/>
    </location>
    <ligand>
        <name>substrate</name>
    </ligand>
</feature>
<evidence type="ECO:0000256" key="1">
    <source>
        <dbReference type="ARBA" id="ARBA00001602"/>
    </source>
</evidence>
<dbReference type="PANTHER" id="PTHR21198">
    <property type="entry name" value="GLUTAMATE RACEMASE"/>
    <property type="match status" value="1"/>
</dbReference>
<dbReference type="GO" id="GO:0071555">
    <property type="term" value="P:cell wall organization"/>
    <property type="evidence" value="ECO:0007669"/>
    <property type="project" value="UniProtKB-KW"/>
</dbReference>
<feature type="binding site" evidence="7">
    <location>
        <begin position="5"/>
        <end position="6"/>
    </location>
    <ligand>
        <name>substrate</name>
    </ligand>
</feature>
<keyword evidence="5 7" id="KW-0413">Isomerase</keyword>
<dbReference type="GO" id="GO:0008360">
    <property type="term" value="P:regulation of cell shape"/>
    <property type="evidence" value="ECO:0007669"/>
    <property type="project" value="UniProtKB-KW"/>
</dbReference>
<sequence length="262" mass="30440">MLIFDSGIGGLSILKTIKMIFPNIHYIYILDNEVFPYGNKTEHFIIHRIITIIKKIKKIYPINIVLIACNTVSTVALSFLKKTFNFPIIGIFPDINAAEKITKNHIIGLIATKKTIQSSYTQKLVYEKSFNNAIKIISTNQLALIAEKKIRKIAFSKLDLKKILTPWLNLSIKPDTIILGCTHFTFLKKEIKESLHLSSSINFIDSRQKMLFALQNYLHKLKNHQNIQQNIFLYSKNDQYLKQLLFFLKKYQFNKIAYINLN</sequence>
<dbReference type="UniPathway" id="UPA00219"/>
<organism evidence="8 9">
    <name type="scientific">Buchnera aphidicola subsp. Uroleucon sonchi</name>
    <dbReference type="NCBI Taxonomy" id="118118"/>
    <lineage>
        <taxon>Bacteria</taxon>
        <taxon>Pseudomonadati</taxon>
        <taxon>Pseudomonadota</taxon>
        <taxon>Gammaproteobacteria</taxon>
        <taxon>Enterobacterales</taxon>
        <taxon>Erwiniaceae</taxon>
        <taxon>Buchnera</taxon>
    </lineage>
</organism>
<feature type="active site" description="Proton donor/acceptor" evidence="7">
    <location>
        <position position="181"/>
    </location>
</feature>
<evidence type="ECO:0000313" key="8">
    <source>
        <dbReference type="EMBL" id="QIE02227.1"/>
    </source>
</evidence>
<comment type="pathway">
    <text evidence="7">Cell wall biogenesis; peptidoglycan biosynthesis.</text>
</comment>
<evidence type="ECO:0000256" key="4">
    <source>
        <dbReference type="ARBA" id="ARBA00022984"/>
    </source>
</evidence>
<dbReference type="Gene3D" id="3.40.50.1860">
    <property type="match status" value="2"/>
</dbReference>
<comment type="function">
    <text evidence="7">Provides the (R)-glutamate required for cell wall biosynthesis.</text>
</comment>
<dbReference type="SUPFAM" id="SSF53681">
    <property type="entry name" value="Aspartate/glutamate racemase"/>
    <property type="match status" value="2"/>
</dbReference>
<dbReference type="RefSeq" id="WP_163119674.1">
    <property type="nucleotide sequence ID" value="NZ_CP047588.1"/>
</dbReference>
<dbReference type="Proteomes" id="UP000502958">
    <property type="component" value="Chromosome"/>
</dbReference>
<comment type="similarity">
    <text evidence="7">Belongs to the aspartate/glutamate racemases family.</text>
</comment>
<comment type="catalytic activity">
    <reaction evidence="1 7">
        <text>L-glutamate = D-glutamate</text>
        <dbReference type="Rhea" id="RHEA:12813"/>
        <dbReference type="ChEBI" id="CHEBI:29985"/>
        <dbReference type="ChEBI" id="CHEBI:29986"/>
        <dbReference type="EC" id="5.1.1.3"/>
    </reaction>
</comment>
<dbReference type="HAMAP" id="MF_00258">
    <property type="entry name" value="Glu_racemase"/>
    <property type="match status" value="1"/>
</dbReference>
<feature type="active site" description="Proton donor/acceptor" evidence="7">
    <location>
        <position position="69"/>
    </location>
</feature>
<reference evidence="8 9" key="1">
    <citation type="submission" date="2020-01" db="EMBL/GenBank/DDBJ databases">
        <title>Complete genome of Buchnera aphidicola isolated from Chaitophorus populeti.</title>
        <authorList>
            <person name="Park J."/>
            <person name="Xi H."/>
        </authorList>
    </citation>
    <scope>NUCLEOTIDE SEQUENCE [LARGE SCALE GENOMIC DNA]</scope>
    <source>
        <strain evidence="8 9">UsonBac</strain>
    </source>
</reference>
<protein>
    <recommendedName>
        <fullName evidence="2 7">Glutamate racemase</fullName>
        <ecNumber evidence="2 7">5.1.1.3</ecNumber>
    </recommendedName>
</protein>
<evidence type="ECO:0000256" key="5">
    <source>
        <dbReference type="ARBA" id="ARBA00023235"/>
    </source>
</evidence>
<dbReference type="PANTHER" id="PTHR21198:SF2">
    <property type="entry name" value="GLUTAMATE RACEMASE"/>
    <property type="match status" value="1"/>
</dbReference>